<evidence type="ECO:0000256" key="4">
    <source>
        <dbReference type="ARBA" id="ARBA00022729"/>
    </source>
</evidence>
<feature type="domain" description="Fibrillar collagen NC1" evidence="10">
    <location>
        <begin position="1141"/>
        <end position="1341"/>
    </location>
</feature>
<dbReference type="GO" id="GO:0005581">
    <property type="term" value="C:collagen trimer"/>
    <property type="evidence" value="ECO:0007669"/>
    <property type="project" value="UniProtKB-KW"/>
</dbReference>
<dbReference type="FunFam" id="2.60.120.200:FF:000085">
    <property type="entry name" value="collagen alpha-1(XXVII) chain isoform X1"/>
    <property type="match status" value="1"/>
</dbReference>
<dbReference type="Proteomes" id="UP000694417">
    <property type="component" value="Unplaced"/>
</dbReference>
<evidence type="ECO:0000313" key="11">
    <source>
        <dbReference type="Ensembl" id="ENSUPAP00010019990.1"/>
    </source>
</evidence>
<feature type="region of interest" description="Disordered" evidence="8">
    <location>
        <begin position="892"/>
        <end position="1087"/>
    </location>
</feature>
<keyword evidence="5" id="KW-0677">Repeat</keyword>
<dbReference type="SUPFAM" id="SSF49899">
    <property type="entry name" value="Concanavalin A-like lectins/glucanases"/>
    <property type="match status" value="1"/>
</dbReference>
<evidence type="ECO:0000313" key="12">
    <source>
        <dbReference type="Proteomes" id="UP000694417"/>
    </source>
</evidence>
<sequence length="1341" mass="138366">AGGGVDTLQAGPAPEPGPRDLGLGWGFLFAWILVWSACHLASTQGAPEDVDVLQRLGLSWTKPGGGRSPATPGVIPFQSGFIFTQRARLQAPTAALVPAALGTELALVLSLCSHRVNHAFLFAVRSRRHELQLGLQFLPGKTVVHLGPRRSVAFNLDVHDGRWHHLALELRGRTVTLVTACGQRRVPVPLPFHRDPTLDPQGTFLFGKMSPRAVQFEGALCQFSIHPVTRVAHNYCALLRKQCAQAGLDWPQLRPLYPQDSSRPFTFQSDLALLGLENLTTAMPALGSRPAGRGPAVTAAPARPTQPQRTSPSDPRPRAPVGGPARTPPPPAKRPGSKAPAHLPPASLAGSTRTHPAASQPWPVTATQVPKSPSTKPSVLSPSTVPEKSPHPTQKAALPSSTKTAPPTQKPTPRPAPVKVPHPTAKPAQRNPVVARPPAPSTRPLPPTARSTVAPAEARPASPARRPASALTATRRPLPPTSPGPPRAARPPATMVASVLGTGNPRTVPPTRSPGSVSAGSKKPTGSETSKKAGPKSGPQKPVPLRPGKAAGDVLLNDPTTRASPRQSPPRGQTTPALGSAPVGVLSSGARPTASSGYSFVHLEGPTPFPLLMGLPGPKGDCGLPVSVGGVRAASSGGQRAAGSGGPARSWPPAPSCAFPQPLSCRAGCPSLSRIEECTWGASAAAAGCPPRSAPAGRPSPFLQGPVTPASASPQGFPGDIGPPGDNGPEGEKVSSCPSSPRPGSRGTPSETRVFPFSGKAWSSRPARTPRTAGARGETRLSPTARSGLSAALGHSSTPTCPVYPCPCGPPRDHKCPGLAGGVSPISAAPHQASGQLTSHSSGDRGDPGPDGERGEKGQEGLKGEDGPPGPPGITGVRVSVRAVGQRWGAKGYQGQLGEMGVPGDPGPPGTPGPKGSRGSLGPTVRTLGPKGKPGKAGAPGRRGIQGLPGLPGPRGVVGRQGPEGVAGPDGLPGRDGRAGPQGDQGDDGDPGLVGPAGRRGNPGVAGLPGAQGPPGFKGESGLPGQLGPPGKRGTEGGSGLPGKQGEPGSKGQAGDSGEMGFPGVSGLFGPKGPPGDIGFKGIQGPRGPPGLMETRIYPLSFPAQQQDDLGAAFQTWMDTNGALRPEGYSYPDRLVLDQGGEIFKTLHYLSNLIQSIKTPLGTKENPARVCRDLMDCEQKMADGTYWVDPNLGCSSDTIEVSCNFTHGGQTCLKPITASKVEFAVSRVQMNFLHLLSSEVTQHITIHCLNMTVWQETTGRTPAKQAVRFRAWNGQIFEAGGQFRPEVSMDGCKVLDGHWHQTLFTFRTQDPQQLPIVSVDNLPPASPGKQYRLEVGPACFL</sequence>
<evidence type="ECO:0000256" key="9">
    <source>
        <dbReference type="SAM" id="SignalP"/>
    </source>
</evidence>
<evidence type="ECO:0000256" key="8">
    <source>
        <dbReference type="SAM" id="MobiDB-lite"/>
    </source>
</evidence>
<organism evidence="11 12">
    <name type="scientific">Urocitellus parryii</name>
    <name type="common">Arctic ground squirrel</name>
    <name type="synonym">Spermophilus parryii</name>
    <dbReference type="NCBI Taxonomy" id="9999"/>
    <lineage>
        <taxon>Eukaryota</taxon>
        <taxon>Metazoa</taxon>
        <taxon>Chordata</taxon>
        <taxon>Craniata</taxon>
        <taxon>Vertebrata</taxon>
        <taxon>Euteleostomi</taxon>
        <taxon>Mammalia</taxon>
        <taxon>Eutheria</taxon>
        <taxon>Euarchontoglires</taxon>
        <taxon>Glires</taxon>
        <taxon>Rodentia</taxon>
        <taxon>Sciuromorpha</taxon>
        <taxon>Sciuridae</taxon>
        <taxon>Xerinae</taxon>
        <taxon>Marmotini</taxon>
        <taxon>Urocitellus</taxon>
    </lineage>
</organism>
<dbReference type="GeneTree" id="ENSGT00940000162727"/>
<feature type="compositionally biased region" description="Low complexity" evidence="8">
    <location>
        <begin position="686"/>
        <end position="701"/>
    </location>
</feature>
<feature type="compositionally biased region" description="Low complexity" evidence="8">
    <location>
        <begin position="634"/>
        <end position="649"/>
    </location>
</feature>
<dbReference type="Ensembl" id="ENSUPAT00010022732.1">
    <property type="protein sequence ID" value="ENSUPAP00010019990.1"/>
    <property type="gene ID" value="ENSUPAG00010015806.1"/>
</dbReference>
<keyword evidence="12" id="KW-1185">Reference proteome</keyword>
<dbReference type="Gene3D" id="2.60.120.200">
    <property type="match status" value="1"/>
</dbReference>
<keyword evidence="4 9" id="KW-0732">Signal</keyword>
<feature type="compositionally biased region" description="Pro residues" evidence="8">
    <location>
        <begin position="477"/>
        <end position="489"/>
    </location>
</feature>
<keyword evidence="3" id="KW-0272">Extracellular matrix</keyword>
<dbReference type="InterPro" id="IPR008160">
    <property type="entry name" value="Collagen"/>
</dbReference>
<dbReference type="Pfam" id="PF01410">
    <property type="entry name" value="COLFI"/>
    <property type="match status" value="2"/>
</dbReference>
<keyword evidence="2" id="KW-0964">Secreted</keyword>
<feature type="chain" id="PRO_5034314188" description="Fibrillar collagen NC1 domain-containing protein" evidence="9">
    <location>
        <begin position="46"/>
        <end position="1341"/>
    </location>
</feature>
<feature type="region of interest" description="Disordered" evidence="8">
    <location>
        <begin position="284"/>
        <end position="596"/>
    </location>
</feature>
<dbReference type="FunFam" id="2.60.120.1000:FF:000006">
    <property type="entry name" value="collagen alpha-1(XXVII) chain isoform X1"/>
    <property type="match status" value="1"/>
</dbReference>
<keyword evidence="6" id="KW-0176">Collagen</keyword>
<feature type="signal peptide" evidence="9">
    <location>
        <begin position="1"/>
        <end position="45"/>
    </location>
</feature>
<evidence type="ECO:0000256" key="3">
    <source>
        <dbReference type="ARBA" id="ARBA00022530"/>
    </source>
</evidence>
<dbReference type="Gene3D" id="2.60.120.1000">
    <property type="match status" value="2"/>
</dbReference>
<comment type="subcellular location">
    <subcellularLocation>
        <location evidence="1">Secreted</location>
        <location evidence="1">Extracellular space</location>
        <location evidence="1">Extracellular matrix</location>
    </subcellularLocation>
</comment>
<feature type="compositionally biased region" description="Polar residues" evidence="8">
    <location>
        <begin position="513"/>
        <end position="528"/>
    </location>
</feature>
<feature type="compositionally biased region" description="Low complexity" evidence="8">
    <location>
        <begin position="448"/>
        <end position="476"/>
    </location>
</feature>
<feature type="compositionally biased region" description="Low complexity" evidence="8">
    <location>
        <begin position="735"/>
        <end position="750"/>
    </location>
</feature>
<feature type="compositionally biased region" description="Pro residues" evidence="8">
    <location>
        <begin position="408"/>
        <end position="420"/>
    </location>
</feature>
<keyword evidence="7" id="KW-0325">Glycoprotein</keyword>
<feature type="compositionally biased region" description="Low complexity" evidence="8">
    <location>
        <begin position="765"/>
        <end position="776"/>
    </location>
</feature>
<evidence type="ECO:0000259" key="10">
    <source>
        <dbReference type="PROSITE" id="PS51461"/>
    </source>
</evidence>
<reference evidence="11" key="2">
    <citation type="submission" date="2025-09" db="UniProtKB">
        <authorList>
            <consortium name="Ensembl"/>
        </authorList>
    </citation>
    <scope>IDENTIFICATION</scope>
</reference>
<dbReference type="PANTHER" id="PTHR37456:SF6">
    <property type="entry name" value="COLLAGEN ALPHA-1(XXIII) CHAIN-LIKE ISOFORM X2"/>
    <property type="match status" value="1"/>
</dbReference>
<dbReference type="Pfam" id="PF01391">
    <property type="entry name" value="Collagen"/>
    <property type="match status" value="2"/>
</dbReference>
<feature type="compositionally biased region" description="Low complexity" evidence="8">
    <location>
        <begin position="714"/>
        <end position="724"/>
    </location>
</feature>
<dbReference type="InterPro" id="IPR048287">
    <property type="entry name" value="TSPN-like_N"/>
</dbReference>
<feature type="region of interest" description="Disordered" evidence="8">
    <location>
        <begin position="819"/>
        <end position="877"/>
    </location>
</feature>
<dbReference type="PANTHER" id="PTHR37456">
    <property type="entry name" value="SI:CH211-266K2.1"/>
    <property type="match status" value="1"/>
</dbReference>
<dbReference type="GO" id="GO:0005201">
    <property type="term" value="F:extracellular matrix structural constituent"/>
    <property type="evidence" value="ECO:0007669"/>
    <property type="project" value="InterPro"/>
</dbReference>
<feature type="region of interest" description="Disordered" evidence="8">
    <location>
        <begin position="634"/>
        <end position="653"/>
    </location>
</feature>
<feature type="compositionally biased region" description="Pro residues" evidence="8">
    <location>
        <begin position="435"/>
        <end position="447"/>
    </location>
</feature>
<evidence type="ECO:0000256" key="7">
    <source>
        <dbReference type="ARBA" id="ARBA00023180"/>
    </source>
</evidence>
<feature type="compositionally biased region" description="Polar residues" evidence="8">
    <location>
        <begin position="558"/>
        <end position="577"/>
    </location>
</feature>
<feature type="compositionally biased region" description="Basic and acidic residues" evidence="8">
    <location>
        <begin position="842"/>
        <end position="866"/>
    </location>
</feature>
<feature type="compositionally biased region" description="Low complexity" evidence="8">
    <location>
        <begin position="936"/>
        <end position="963"/>
    </location>
</feature>
<accession>A0A8D2KKL3</accession>
<dbReference type="InterPro" id="IPR013320">
    <property type="entry name" value="ConA-like_dom_sf"/>
</dbReference>
<dbReference type="InterPro" id="IPR000885">
    <property type="entry name" value="Fib_collagen_C"/>
</dbReference>
<reference evidence="11" key="1">
    <citation type="submission" date="2025-08" db="UniProtKB">
        <authorList>
            <consortium name="Ensembl"/>
        </authorList>
    </citation>
    <scope>IDENTIFICATION</scope>
</reference>
<name>A0A8D2KKL3_UROPR</name>
<evidence type="ECO:0000256" key="6">
    <source>
        <dbReference type="ARBA" id="ARBA00023119"/>
    </source>
</evidence>
<feature type="region of interest" description="Disordered" evidence="8">
    <location>
        <begin position="686"/>
        <end position="800"/>
    </location>
</feature>
<dbReference type="SMART" id="SM00038">
    <property type="entry name" value="COLFI"/>
    <property type="match status" value="1"/>
</dbReference>
<evidence type="ECO:0000256" key="5">
    <source>
        <dbReference type="ARBA" id="ARBA00022737"/>
    </source>
</evidence>
<feature type="compositionally biased region" description="Polar residues" evidence="8">
    <location>
        <begin position="365"/>
        <end position="386"/>
    </location>
</feature>
<dbReference type="SMART" id="SM00210">
    <property type="entry name" value="TSPN"/>
    <property type="match status" value="1"/>
</dbReference>
<evidence type="ECO:0000256" key="1">
    <source>
        <dbReference type="ARBA" id="ARBA00004498"/>
    </source>
</evidence>
<proteinExistence type="predicted"/>
<dbReference type="InterPro" id="IPR050938">
    <property type="entry name" value="Collagen_Structural_Proteins"/>
</dbReference>
<protein>
    <recommendedName>
        <fullName evidence="10">Fibrillar collagen NC1 domain-containing protein</fullName>
    </recommendedName>
</protein>
<evidence type="ECO:0000256" key="2">
    <source>
        <dbReference type="ARBA" id="ARBA00022525"/>
    </source>
</evidence>
<dbReference type="FunFam" id="2.60.120.1000:FF:000003">
    <property type="entry name" value="Collagen alpha-1(XXVII) chain B"/>
    <property type="match status" value="1"/>
</dbReference>
<dbReference type="PROSITE" id="PS51461">
    <property type="entry name" value="NC1_FIB"/>
    <property type="match status" value="1"/>
</dbReference>